<dbReference type="PANTHER" id="PTHR45566">
    <property type="entry name" value="HTH-TYPE TRANSCRIPTIONAL REGULATOR YHJB-RELATED"/>
    <property type="match status" value="1"/>
</dbReference>
<name>A0A0A2LKD0_9FLAO</name>
<evidence type="ECO:0008006" key="8">
    <source>
        <dbReference type="Google" id="ProtNLM"/>
    </source>
</evidence>
<feature type="domain" description="HTH luxR-type" evidence="4">
    <location>
        <begin position="142"/>
        <end position="207"/>
    </location>
</feature>
<dbReference type="SMART" id="SM00448">
    <property type="entry name" value="REC"/>
    <property type="match status" value="1"/>
</dbReference>
<dbReference type="CDD" id="cd06170">
    <property type="entry name" value="LuxR_C_like"/>
    <property type="match status" value="1"/>
</dbReference>
<dbReference type="InterPro" id="IPR000792">
    <property type="entry name" value="Tscrpt_reg_LuxR_C"/>
</dbReference>
<dbReference type="SUPFAM" id="SSF52172">
    <property type="entry name" value="CheY-like"/>
    <property type="match status" value="1"/>
</dbReference>
<feature type="modified residue" description="4-aspartylphosphate" evidence="3">
    <location>
        <position position="57"/>
    </location>
</feature>
<feature type="domain" description="Response regulatory" evidence="5">
    <location>
        <begin position="6"/>
        <end position="122"/>
    </location>
</feature>
<dbReference type="PROSITE" id="PS50043">
    <property type="entry name" value="HTH_LUXR_2"/>
    <property type="match status" value="1"/>
</dbReference>
<reference evidence="6 7" key="1">
    <citation type="submission" date="2013-09" db="EMBL/GenBank/DDBJ databases">
        <authorList>
            <person name="Zeng Z."/>
            <person name="Chen C."/>
        </authorList>
    </citation>
    <scope>NUCLEOTIDE SEQUENCE [LARGE SCALE GENOMIC DNA]</scope>
    <source>
        <strain evidence="6 7">F44-8</strain>
    </source>
</reference>
<dbReference type="AlphaFoldDB" id="A0A0A2LKD0"/>
<comment type="caution">
    <text evidence="6">The sequence shown here is derived from an EMBL/GenBank/DDBJ whole genome shotgun (WGS) entry which is preliminary data.</text>
</comment>
<dbReference type="RefSeq" id="WP_035134772.1">
    <property type="nucleotide sequence ID" value="NZ_JRLV01000015.1"/>
</dbReference>
<dbReference type="InterPro" id="IPR001789">
    <property type="entry name" value="Sig_transdc_resp-reg_receiver"/>
</dbReference>
<organism evidence="6 7">
    <name type="scientific">Flavobacterium beibuense F44-8</name>
    <dbReference type="NCBI Taxonomy" id="1406840"/>
    <lineage>
        <taxon>Bacteria</taxon>
        <taxon>Pseudomonadati</taxon>
        <taxon>Bacteroidota</taxon>
        <taxon>Flavobacteriia</taxon>
        <taxon>Flavobacteriales</taxon>
        <taxon>Flavobacteriaceae</taxon>
        <taxon>Flavobacterium</taxon>
    </lineage>
</organism>
<evidence type="ECO:0000259" key="5">
    <source>
        <dbReference type="PROSITE" id="PS50110"/>
    </source>
</evidence>
<dbReference type="GO" id="GO:0000160">
    <property type="term" value="P:phosphorelay signal transduction system"/>
    <property type="evidence" value="ECO:0007669"/>
    <property type="project" value="InterPro"/>
</dbReference>
<dbReference type="InterPro" id="IPR011006">
    <property type="entry name" value="CheY-like_superfamily"/>
</dbReference>
<dbReference type="GO" id="GO:0003677">
    <property type="term" value="F:DNA binding"/>
    <property type="evidence" value="ECO:0007669"/>
    <property type="project" value="UniProtKB-KW"/>
</dbReference>
<dbReference type="InterPro" id="IPR016032">
    <property type="entry name" value="Sig_transdc_resp-reg_C-effctor"/>
</dbReference>
<dbReference type="PRINTS" id="PR00038">
    <property type="entry name" value="HTHLUXR"/>
</dbReference>
<dbReference type="Proteomes" id="UP000030129">
    <property type="component" value="Unassembled WGS sequence"/>
</dbReference>
<dbReference type="STRING" id="1406840.Q763_12720"/>
<dbReference type="InterPro" id="IPR058245">
    <property type="entry name" value="NreC/VraR/RcsB-like_REC"/>
</dbReference>
<evidence type="ECO:0000256" key="1">
    <source>
        <dbReference type="ARBA" id="ARBA00022553"/>
    </source>
</evidence>
<dbReference type="Pfam" id="PF00196">
    <property type="entry name" value="GerE"/>
    <property type="match status" value="1"/>
</dbReference>
<dbReference type="InterPro" id="IPR051015">
    <property type="entry name" value="EvgA-like"/>
</dbReference>
<protein>
    <recommendedName>
        <fullName evidence="8">LuxR family transcriptional regulator</fullName>
    </recommendedName>
</protein>
<dbReference type="PANTHER" id="PTHR45566:SF2">
    <property type="entry name" value="NARL SUBFAMILY"/>
    <property type="match status" value="1"/>
</dbReference>
<evidence type="ECO:0000313" key="6">
    <source>
        <dbReference type="EMBL" id="KGO79706.1"/>
    </source>
</evidence>
<dbReference type="Pfam" id="PF00072">
    <property type="entry name" value="Response_reg"/>
    <property type="match status" value="1"/>
</dbReference>
<evidence type="ECO:0000313" key="7">
    <source>
        <dbReference type="Proteomes" id="UP000030129"/>
    </source>
</evidence>
<evidence type="ECO:0000256" key="3">
    <source>
        <dbReference type="PROSITE-ProRule" id="PRU00169"/>
    </source>
</evidence>
<proteinExistence type="predicted"/>
<keyword evidence="7" id="KW-1185">Reference proteome</keyword>
<dbReference type="SMART" id="SM00421">
    <property type="entry name" value="HTH_LUXR"/>
    <property type="match status" value="1"/>
</dbReference>
<dbReference type="EMBL" id="JRLV01000015">
    <property type="protein sequence ID" value="KGO79706.1"/>
    <property type="molecule type" value="Genomic_DNA"/>
</dbReference>
<dbReference type="SUPFAM" id="SSF46894">
    <property type="entry name" value="C-terminal effector domain of the bipartite response regulators"/>
    <property type="match status" value="1"/>
</dbReference>
<dbReference type="CDD" id="cd17535">
    <property type="entry name" value="REC_NarL-like"/>
    <property type="match status" value="1"/>
</dbReference>
<dbReference type="GO" id="GO:0006355">
    <property type="term" value="P:regulation of DNA-templated transcription"/>
    <property type="evidence" value="ECO:0007669"/>
    <property type="project" value="InterPro"/>
</dbReference>
<gene>
    <name evidence="6" type="ORF">Q763_12720</name>
</gene>
<dbReference type="eggNOG" id="COG2197">
    <property type="taxonomic scope" value="Bacteria"/>
</dbReference>
<sequence length="208" mass="23664">MKENYKVIIVDDHQLFADGMVRILADEDDFEVIGICNNSTELYHMLNNHKPDLIMLDIQMGGTNGLELCYDLKKTMPQIKVILISMFESINVVNEGKNSGANGYIPKTTDAALVKKSIREVMEGRDIFIKPINPETKVDLEGGSYAFLLSKREREIILYIKKGFTSKATAEELNISQFTVDTHRKNILKKLKLNSLKELISYAYENNL</sequence>
<evidence type="ECO:0000256" key="2">
    <source>
        <dbReference type="ARBA" id="ARBA00023125"/>
    </source>
</evidence>
<dbReference type="Gene3D" id="3.40.50.2300">
    <property type="match status" value="1"/>
</dbReference>
<accession>A0A0A2LKD0</accession>
<dbReference type="PROSITE" id="PS50110">
    <property type="entry name" value="RESPONSE_REGULATORY"/>
    <property type="match status" value="1"/>
</dbReference>
<keyword evidence="2" id="KW-0238">DNA-binding</keyword>
<keyword evidence="1 3" id="KW-0597">Phosphoprotein</keyword>
<evidence type="ECO:0000259" key="4">
    <source>
        <dbReference type="PROSITE" id="PS50043"/>
    </source>
</evidence>